<organism evidence="2 3">
    <name type="scientific">Ammoniphilus resinae</name>
    <dbReference type="NCBI Taxonomy" id="861532"/>
    <lineage>
        <taxon>Bacteria</taxon>
        <taxon>Bacillati</taxon>
        <taxon>Bacillota</taxon>
        <taxon>Bacilli</taxon>
        <taxon>Bacillales</taxon>
        <taxon>Paenibacillaceae</taxon>
        <taxon>Aneurinibacillus group</taxon>
        <taxon>Ammoniphilus</taxon>
    </lineage>
</organism>
<evidence type="ECO:0000256" key="1">
    <source>
        <dbReference type="SAM" id="Phobius"/>
    </source>
</evidence>
<feature type="transmembrane region" description="Helical" evidence="1">
    <location>
        <begin position="28"/>
        <end position="45"/>
    </location>
</feature>
<dbReference type="RefSeq" id="WP_245203778.1">
    <property type="nucleotide sequence ID" value="NZ_JAGGKT010000007.1"/>
</dbReference>
<comment type="caution">
    <text evidence="2">The sequence shown here is derived from an EMBL/GenBank/DDBJ whole genome shotgun (WGS) entry which is preliminary data.</text>
</comment>
<name>A0ABS4GQK8_9BACL</name>
<dbReference type="InterPro" id="IPR009825">
    <property type="entry name" value="ECF_substrate-spec-like"/>
</dbReference>
<proteinExistence type="predicted"/>
<keyword evidence="1" id="KW-1133">Transmembrane helix</keyword>
<keyword evidence="1" id="KW-0812">Transmembrane</keyword>
<dbReference type="InterPro" id="IPR017196">
    <property type="entry name" value="ECF_substrate-spec_UCP037395"/>
</dbReference>
<feature type="transmembrane region" description="Helical" evidence="1">
    <location>
        <begin position="83"/>
        <end position="114"/>
    </location>
</feature>
<feature type="transmembrane region" description="Helical" evidence="1">
    <location>
        <begin position="150"/>
        <end position="173"/>
    </location>
</feature>
<protein>
    <submittedName>
        <fullName evidence="2">Energy-coupling factor transport system substrate-specific component</fullName>
    </submittedName>
</protein>
<keyword evidence="3" id="KW-1185">Reference proteome</keyword>
<accession>A0ABS4GQK8</accession>
<feature type="transmembrane region" description="Helical" evidence="1">
    <location>
        <begin position="193"/>
        <end position="211"/>
    </location>
</feature>
<gene>
    <name evidence="2" type="ORF">J2Z37_002546</name>
</gene>
<feature type="transmembrane region" description="Helical" evidence="1">
    <location>
        <begin position="57"/>
        <end position="77"/>
    </location>
</feature>
<dbReference type="Pfam" id="PF07155">
    <property type="entry name" value="ECF-ribofla_trS"/>
    <property type="match status" value="1"/>
</dbReference>
<feature type="transmembrane region" description="Helical" evidence="1">
    <location>
        <begin position="5"/>
        <end position="22"/>
    </location>
</feature>
<dbReference type="Proteomes" id="UP001519343">
    <property type="component" value="Unassembled WGS sequence"/>
</dbReference>
<dbReference type="Gene3D" id="1.10.1760.20">
    <property type="match status" value="1"/>
</dbReference>
<dbReference type="PIRSF" id="PIRSF037395">
    <property type="entry name" value="UCP037395_ABCper"/>
    <property type="match status" value="1"/>
</dbReference>
<reference evidence="2 3" key="1">
    <citation type="submission" date="2021-03" db="EMBL/GenBank/DDBJ databases">
        <title>Genomic Encyclopedia of Type Strains, Phase IV (KMG-IV): sequencing the most valuable type-strain genomes for metagenomic binning, comparative biology and taxonomic classification.</title>
        <authorList>
            <person name="Goeker M."/>
        </authorList>
    </citation>
    <scope>NUCLEOTIDE SEQUENCE [LARGE SCALE GENOMIC DNA]</scope>
    <source>
        <strain evidence="2 3">DSM 24738</strain>
    </source>
</reference>
<evidence type="ECO:0000313" key="2">
    <source>
        <dbReference type="EMBL" id="MBP1932538.1"/>
    </source>
</evidence>
<dbReference type="EMBL" id="JAGGKT010000007">
    <property type="protein sequence ID" value="MBP1932538.1"/>
    <property type="molecule type" value="Genomic_DNA"/>
</dbReference>
<evidence type="ECO:0000313" key="3">
    <source>
        <dbReference type="Proteomes" id="UP001519343"/>
    </source>
</evidence>
<keyword evidence="1" id="KW-0472">Membrane</keyword>
<sequence length="225" mass="25464">MPRRTLYLMILLLILFICLVPFLYEDHFLLVSMGFVILSLVPFLLRFEGRKISSREIVLIAILAAIAAVSRVPFAAIPSVQPTTFVIILSSLVFGAETGFMIGATAALVSNLFLGQGPWTPWQMLSWGLVGFTAGLLKDTWWMKKRGGQWVFGFVWGFLFGWVMNLSIVLSFLEDFSWSSFAFTYLSSALFDLMHACSNVFFLAVFGPSWLRILQRFKRKYGLLS</sequence>